<feature type="region of interest" description="Disordered" evidence="3">
    <location>
        <begin position="257"/>
        <end position="284"/>
    </location>
</feature>
<dbReference type="Proteomes" id="UP000683360">
    <property type="component" value="Unassembled WGS sequence"/>
</dbReference>
<evidence type="ECO:0000259" key="4">
    <source>
        <dbReference type="Pfam" id="PF25449"/>
    </source>
</evidence>
<feature type="compositionally biased region" description="Polar residues" evidence="3">
    <location>
        <begin position="396"/>
        <end position="411"/>
    </location>
</feature>
<evidence type="ECO:0000256" key="2">
    <source>
        <dbReference type="SAM" id="Coils"/>
    </source>
</evidence>
<evidence type="ECO:0000256" key="1">
    <source>
        <dbReference type="ARBA" id="ARBA00023054"/>
    </source>
</evidence>
<evidence type="ECO:0000313" key="6">
    <source>
        <dbReference type="Proteomes" id="UP000683360"/>
    </source>
</evidence>
<evidence type="ECO:0000313" key="5">
    <source>
        <dbReference type="EMBL" id="CAG2242345.1"/>
    </source>
</evidence>
<organism evidence="5 6">
    <name type="scientific">Mytilus edulis</name>
    <name type="common">Blue mussel</name>
    <dbReference type="NCBI Taxonomy" id="6550"/>
    <lineage>
        <taxon>Eukaryota</taxon>
        <taxon>Metazoa</taxon>
        <taxon>Spiralia</taxon>
        <taxon>Lophotrochozoa</taxon>
        <taxon>Mollusca</taxon>
        <taxon>Bivalvia</taxon>
        <taxon>Autobranchia</taxon>
        <taxon>Pteriomorphia</taxon>
        <taxon>Mytilida</taxon>
        <taxon>Mytiloidea</taxon>
        <taxon>Mytilidae</taxon>
        <taxon>Mytilinae</taxon>
        <taxon>Mytilus</taxon>
    </lineage>
</organism>
<feature type="domain" description="CCDC174 alpha/beta GRSR" evidence="4">
    <location>
        <begin position="156"/>
        <end position="185"/>
    </location>
</feature>
<dbReference type="PANTHER" id="PTHR15885">
    <property type="entry name" value="COILED-COIL DOMAIN-CONTAINING PROTEIN 174"/>
    <property type="match status" value="1"/>
</dbReference>
<reference evidence="5" key="1">
    <citation type="submission" date="2021-03" db="EMBL/GenBank/DDBJ databases">
        <authorList>
            <person name="Bekaert M."/>
        </authorList>
    </citation>
    <scope>NUCLEOTIDE SEQUENCE</scope>
</reference>
<feature type="compositionally biased region" description="Basic and acidic residues" evidence="3">
    <location>
        <begin position="269"/>
        <end position="284"/>
    </location>
</feature>
<dbReference type="EMBL" id="CAJPWZ010002654">
    <property type="protein sequence ID" value="CAG2242345.1"/>
    <property type="molecule type" value="Genomic_DNA"/>
</dbReference>
<accession>A0A8S3UEP0</accession>
<protein>
    <submittedName>
        <fullName evidence="5">Coiled-coil domain-containing protein 174</fullName>
    </submittedName>
</protein>
<dbReference type="GO" id="GO:0005634">
    <property type="term" value="C:nucleus"/>
    <property type="evidence" value="ECO:0007669"/>
    <property type="project" value="TreeGrafter"/>
</dbReference>
<dbReference type="Pfam" id="PF13300">
    <property type="entry name" value="DUF4078"/>
    <property type="match status" value="1"/>
</dbReference>
<sequence length="697" mass="79935">MEKQKNISSSSIIDLKAELFRKQEEFKQQKLQSSSTSYVKSRPIEKKSTVWSKQNVGVLQRAQKDLESKAEDENEYEKSRKALEKKSKLYEQISKGGGIPEEDGSKVFLVDFQKKVIDNLLEERNKQREEEGHRLSKDEQICDADIPVAKDEGEEWIDYTDSLGRSRRCMKKDLSMLKERDKDLQGKQDRIEDKEKDNVLPTLMSDDMRRELLRQKWEKEELEAMNGPIHYSNVRFDEKRSHGVGFFEFDRSEAGRQEQLDTLNQLRKQTQDERSKKEKLKEKRKAMLDARLAKVKQRKLIREGGSIVPDVLLKDDEDADIGPKMEEMVPCRTHKPELLTRDESLRHNQPTREWDKGKEKLFQPTSEEKYFEDRRQERNQDFAPPMSLYADDKNKSGFQNKKQTVHTSQTTETSKFVILKRDPLTSNKKKERNHPDTSLGIDNLSSIPLPSDVKGVGSHESVNDAMDFNVPLFDVSVPPPNIVTLQNNQQNYSQPNYQYPEFPFQPPANVNYQTPVSNEQSHAYVGHDVSNETSQPNYQNPEISFQPPLNVNYQTSVSNEQSLAYVGQNVSNVTADYTQQFSNSGNQQATEILSQHPDNLNNYSSDQVNLTSSAGYSNEIANVQATSFTPVSQPPKPKLNIIDPRYIQNKDVLSQNPGNLSIQQDSKSCLQNSNDTDSQASLEQESTSYSGKPVAYE</sequence>
<dbReference type="InterPro" id="IPR025066">
    <property type="entry name" value="CCDC174-like"/>
</dbReference>
<keyword evidence="6" id="KW-1185">Reference proteome</keyword>
<keyword evidence="1 2" id="KW-0175">Coiled coil</keyword>
<feature type="compositionally biased region" description="Basic and acidic residues" evidence="3">
    <location>
        <begin position="180"/>
        <end position="198"/>
    </location>
</feature>
<feature type="region of interest" description="Disordered" evidence="3">
    <location>
        <begin position="390"/>
        <end position="411"/>
    </location>
</feature>
<feature type="region of interest" description="Disordered" evidence="3">
    <location>
        <begin position="423"/>
        <end position="443"/>
    </location>
</feature>
<dbReference type="AlphaFoldDB" id="A0A8S3UEP0"/>
<name>A0A8S3UEP0_MYTED</name>
<feature type="region of interest" description="Disordered" evidence="3">
    <location>
        <begin position="180"/>
        <end position="203"/>
    </location>
</feature>
<comment type="caution">
    <text evidence="5">The sequence shown here is derived from an EMBL/GenBank/DDBJ whole genome shotgun (WGS) entry which is preliminary data.</text>
</comment>
<feature type="region of interest" description="Disordered" evidence="3">
    <location>
        <begin position="325"/>
        <end position="375"/>
    </location>
</feature>
<dbReference type="Pfam" id="PF25449">
    <property type="entry name" value="CCDC174_GRSR"/>
    <property type="match status" value="1"/>
</dbReference>
<proteinExistence type="predicted"/>
<dbReference type="InterPro" id="IPR057464">
    <property type="entry name" value="CCDC174_GRSR"/>
</dbReference>
<feature type="region of interest" description="Disordered" evidence="3">
    <location>
        <begin position="652"/>
        <end position="697"/>
    </location>
</feature>
<dbReference type="OrthoDB" id="333551at2759"/>
<dbReference type="PANTHER" id="PTHR15885:SF1">
    <property type="entry name" value="COILED-COIL DOMAIN-CONTAINING PROTEIN 174"/>
    <property type="match status" value="1"/>
</dbReference>
<feature type="coiled-coil region" evidence="2">
    <location>
        <begin position="59"/>
        <end position="130"/>
    </location>
</feature>
<evidence type="ECO:0000256" key="3">
    <source>
        <dbReference type="SAM" id="MobiDB-lite"/>
    </source>
</evidence>
<gene>
    <name evidence="5" type="ORF">MEDL_54512</name>
</gene>
<feature type="compositionally biased region" description="Polar residues" evidence="3">
    <location>
        <begin position="652"/>
        <end position="690"/>
    </location>
</feature>